<dbReference type="Proteomes" id="UP000001072">
    <property type="component" value="Unassembled WGS sequence"/>
</dbReference>
<evidence type="ECO:0008006" key="5">
    <source>
        <dbReference type="Google" id="ProtNLM"/>
    </source>
</evidence>
<dbReference type="HOGENOM" id="CLU_2740560_0_0_1"/>
<evidence type="ECO:0000256" key="2">
    <source>
        <dbReference type="SAM" id="SignalP"/>
    </source>
</evidence>
<keyword evidence="1" id="KW-0472">Membrane</keyword>
<dbReference type="EMBL" id="GL883135">
    <property type="protein sequence ID" value="EGG01792.1"/>
    <property type="molecule type" value="Genomic_DNA"/>
</dbReference>
<keyword evidence="1" id="KW-0812">Transmembrane</keyword>
<proteinExistence type="predicted"/>
<gene>
    <name evidence="3" type="ORF">MELLADRAFT_72913</name>
</gene>
<dbReference type="GeneID" id="18932230"/>
<accession>F4S0M8</accession>
<feature type="non-terminal residue" evidence="3">
    <location>
        <position position="71"/>
    </location>
</feature>
<evidence type="ECO:0000313" key="3">
    <source>
        <dbReference type="EMBL" id="EGG01792.1"/>
    </source>
</evidence>
<keyword evidence="1" id="KW-1133">Transmembrane helix</keyword>
<dbReference type="AlphaFoldDB" id="F4S0M8"/>
<feature type="signal peptide" evidence="2">
    <location>
        <begin position="1"/>
        <end position="23"/>
    </location>
</feature>
<sequence>MILLVSFFFLLLIFFFSIREFRSECIVNDFWSFVYLSAYIVLDVCRIFFFLFWCVFVDDGLWKLNTYHLSL</sequence>
<organism evidence="4">
    <name type="scientific">Melampsora larici-populina (strain 98AG31 / pathotype 3-4-7)</name>
    <name type="common">Poplar leaf rust fungus</name>
    <dbReference type="NCBI Taxonomy" id="747676"/>
    <lineage>
        <taxon>Eukaryota</taxon>
        <taxon>Fungi</taxon>
        <taxon>Dikarya</taxon>
        <taxon>Basidiomycota</taxon>
        <taxon>Pucciniomycotina</taxon>
        <taxon>Pucciniomycetes</taxon>
        <taxon>Pucciniales</taxon>
        <taxon>Melampsoraceae</taxon>
        <taxon>Melampsora</taxon>
    </lineage>
</organism>
<feature type="chain" id="PRO_5003315747" description="Secreted protein" evidence="2">
    <location>
        <begin position="24"/>
        <end position="71"/>
    </location>
</feature>
<name>F4S0M8_MELLP</name>
<reference evidence="4" key="1">
    <citation type="journal article" date="2011" name="Proc. Natl. Acad. Sci. U.S.A.">
        <title>Obligate biotrophy features unraveled by the genomic analysis of rust fungi.</title>
        <authorList>
            <person name="Duplessis S."/>
            <person name="Cuomo C.A."/>
            <person name="Lin Y.-C."/>
            <person name="Aerts A."/>
            <person name="Tisserant E."/>
            <person name="Veneault-Fourrey C."/>
            <person name="Joly D.L."/>
            <person name="Hacquard S."/>
            <person name="Amselem J."/>
            <person name="Cantarel B.L."/>
            <person name="Chiu R."/>
            <person name="Coutinho P.M."/>
            <person name="Feau N."/>
            <person name="Field M."/>
            <person name="Frey P."/>
            <person name="Gelhaye E."/>
            <person name="Goldberg J."/>
            <person name="Grabherr M.G."/>
            <person name="Kodira C.D."/>
            <person name="Kohler A."/>
            <person name="Kuees U."/>
            <person name="Lindquist E.A."/>
            <person name="Lucas S.M."/>
            <person name="Mago R."/>
            <person name="Mauceli E."/>
            <person name="Morin E."/>
            <person name="Murat C."/>
            <person name="Pangilinan J.L."/>
            <person name="Park R."/>
            <person name="Pearson M."/>
            <person name="Quesneville H."/>
            <person name="Rouhier N."/>
            <person name="Sakthikumar S."/>
            <person name="Salamov A.A."/>
            <person name="Schmutz J."/>
            <person name="Selles B."/>
            <person name="Shapiro H."/>
            <person name="Tanguay P."/>
            <person name="Tuskan G.A."/>
            <person name="Henrissat B."/>
            <person name="Van de Peer Y."/>
            <person name="Rouze P."/>
            <person name="Ellis J.G."/>
            <person name="Dodds P.N."/>
            <person name="Schein J.E."/>
            <person name="Zhong S."/>
            <person name="Hamelin R.C."/>
            <person name="Grigoriev I.V."/>
            <person name="Szabo L.J."/>
            <person name="Martin F."/>
        </authorList>
    </citation>
    <scope>NUCLEOTIDE SEQUENCE [LARGE SCALE GENOMIC DNA]</scope>
    <source>
        <strain evidence="4">98AG31 / pathotype 3-4-7</strain>
    </source>
</reference>
<feature type="transmembrane region" description="Helical" evidence="1">
    <location>
        <begin position="33"/>
        <end position="56"/>
    </location>
</feature>
<dbReference type="VEuPathDB" id="FungiDB:MELLADRAFT_72913"/>
<evidence type="ECO:0000256" key="1">
    <source>
        <dbReference type="SAM" id="Phobius"/>
    </source>
</evidence>
<keyword evidence="4" id="KW-1185">Reference proteome</keyword>
<evidence type="ECO:0000313" key="4">
    <source>
        <dbReference type="Proteomes" id="UP000001072"/>
    </source>
</evidence>
<dbReference type="KEGG" id="mlr:MELLADRAFT_72913"/>
<keyword evidence="2" id="KW-0732">Signal</keyword>
<dbReference type="RefSeq" id="XP_007414892.1">
    <property type="nucleotide sequence ID" value="XM_007414830.2"/>
</dbReference>
<protein>
    <recommendedName>
        <fullName evidence="5">Secreted protein</fullName>
    </recommendedName>
</protein>
<dbReference type="InParanoid" id="F4S0M8"/>